<proteinExistence type="predicted"/>
<comment type="caution">
    <text evidence="2">The sequence shown here is derived from an EMBL/GenBank/DDBJ whole genome shotgun (WGS) entry which is preliminary data.</text>
</comment>
<accession>A0A4T2C8S1</accession>
<sequence length="113" mass="11889">MRRISYSGGSFLTTDGVADALLHFVAALGSSHRAEAVDIPIVRDDGQTDTVQLVIGPASELVSASENTTMPEPDSAEAEARLHRLTEALVGPKPVPSSQADATAHGYDFDVEL</sequence>
<dbReference type="OrthoDB" id="5119511at2"/>
<dbReference type="Proteomes" id="UP000306192">
    <property type="component" value="Unassembled WGS sequence"/>
</dbReference>
<dbReference type="EMBL" id="QYRT01000003">
    <property type="protein sequence ID" value="TIH40339.1"/>
    <property type="molecule type" value="Genomic_DNA"/>
</dbReference>
<evidence type="ECO:0000313" key="3">
    <source>
        <dbReference type="Proteomes" id="UP000306192"/>
    </source>
</evidence>
<reference evidence="2 3" key="1">
    <citation type="journal article" date="2019" name="Microorganisms">
        <title>Systematic Affiliation and Genome Analysis of Subtercola vilae DB165(T) with Particular Emphasis on Cold Adaptation of an Isolate from a High-Altitude Cold Volcano Lake.</title>
        <authorList>
            <person name="Villalobos A.S."/>
            <person name="Wiese J."/>
            <person name="Imhoff J.F."/>
            <person name="Dorador C."/>
            <person name="Keller A."/>
            <person name="Hentschel U."/>
        </authorList>
    </citation>
    <scope>NUCLEOTIDE SEQUENCE [LARGE SCALE GENOMIC DNA]</scope>
    <source>
        <strain evidence="2 3">DB165</strain>
    </source>
</reference>
<evidence type="ECO:0000256" key="1">
    <source>
        <dbReference type="SAM" id="MobiDB-lite"/>
    </source>
</evidence>
<evidence type="ECO:0000313" key="2">
    <source>
        <dbReference type="EMBL" id="TIH40339.1"/>
    </source>
</evidence>
<dbReference type="AlphaFoldDB" id="A0A4T2C8S1"/>
<organism evidence="2 3">
    <name type="scientific">Subtercola vilae</name>
    <dbReference type="NCBI Taxonomy" id="2056433"/>
    <lineage>
        <taxon>Bacteria</taxon>
        <taxon>Bacillati</taxon>
        <taxon>Actinomycetota</taxon>
        <taxon>Actinomycetes</taxon>
        <taxon>Micrococcales</taxon>
        <taxon>Microbacteriaceae</taxon>
        <taxon>Subtercola</taxon>
    </lineage>
</organism>
<keyword evidence="3" id="KW-1185">Reference proteome</keyword>
<dbReference type="RefSeq" id="WP_136640548.1">
    <property type="nucleotide sequence ID" value="NZ_QYRT01000003.1"/>
</dbReference>
<name>A0A4T2C8S1_9MICO</name>
<protein>
    <submittedName>
        <fullName evidence="2">Uncharacterized protein</fullName>
    </submittedName>
</protein>
<feature type="region of interest" description="Disordered" evidence="1">
    <location>
        <begin position="90"/>
        <end position="113"/>
    </location>
</feature>
<gene>
    <name evidence="2" type="ORF">D4765_01935</name>
</gene>